<reference evidence="2" key="1">
    <citation type="submission" date="2023-04" db="EMBL/GenBank/DDBJ databases">
        <title>Aspergillus oryzae NBRC 4228.</title>
        <authorList>
            <person name="Ichikawa N."/>
            <person name="Sato H."/>
            <person name="Tonouchi N."/>
        </authorList>
    </citation>
    <scope>NUCLEOTIDE SEQUENCE</scope>
    <source>
        <strain evidence="2">NBRC 4228</strain>
    </source>
</reference>
<dbReference type="Proteomes" id="UP001165205">
    <property type="component" value="Unassembled WGS sequence"/>
</dbReference>
<evidence type="ECO:0000313" key="2">
    <source>
        <dbReference type="EMBL" id="GMG27521.1"/>
    </source>
</evidence>
<gene>
    <name evidence="2" type="ORF">Aory04_000413000</name>
</gene>
<comment type="caution">
    <text evidence="2">The sequence shown here is derived from an EMBL/GenBank/DDBJ whole genome shotgun (WGS) entry which is preliminary data.</text>
</comment>
<proteinExistence type="predicted"/>
<protein>
    <submittedName>
        <fullName evidence="2">Unnamed protein product</fullName>
    </submittedName>
</protein>
<feature type="region of interest" description="Disordered" evidence="1">
    <location>
        <begin position="207"/>
        <end position="233"/>
    </location>
</feature>
<sequence>MQPMGWNDMRVPRSRISDTILKNPGVPEYAKTRDETAVIPSLKLGLLAILKSDTHTPSFGAEAGRSSIPTAMVTIRTDQVRQEPRNSKGRECLLAVRMHTSPTHASQVIWPRVRMLENMNPRIAATATKTAVHTPCVETAFRPMERPSIPEPDTKIQSNTLSASGFHYTWAASYTQAEGGPQKFTANTTKDERTNVVDAIDGTMTKFENTDHVIRPGRDHGNSNEADDAWDNP</sequence>
<accession>A0AAN5BW69</accession>
<feature type="compositionally biased region" description="Basic and acidic residues" evidence="1">
    <location>
        <begin position="208"/>
        <end position="222"/>
    </location>
</feature>
<name>A0AAN5BW69_ASPOZ</name>
<evidence type="ECO:0000313" key="3">
    <source>
        <dbReference type="Proteomes" id="UP001165205"/>
    </source>
</evidence>
<dbReference type="AlphaFoldDB" id="A0AAN5BW69"/>
<evidence type="ECO:0000256" key="1">
    <source>
        <dbReference type="SAM" id="MobiDB-lite"/>
    </source>
</evidence>
<organism evidence="2 3">
    <name type="scientific">Aspergillus oryzae</name>
    <name type="common">Yellow koji mold</name>
    <dbReference type="NCBI Taxonomy" id="5062"/>
    <lineage>
        <taxon>Eukaryota</taxon>
        <taxon>Fungi</taxon>
        <taxon>Dikarya</taxon>
        <taxon>Ascomycota</taxon>
        <taxon>Pezizomycotina</taxon>
        <taxon>Eurotiomycetes</taxon>
        <taxon>Eurotiomycetidae</taxon>
        <taxon>Eurotiales</taxon>
        <taxon>Aspergillaceae</taxon>
        <taxon>Aspergillus</taxon>
        <taxon>Aspergillus subgen. Circumdati</taxon>
    </lineage>
</organism>
<dbReference type="EMBL" id="BSYA01000036">
    <property type="protein sequence ID" value="GMG27521.1"/>
    <property type="molecule type" value="Genomic_DNA"/>
</dbReference>